<feature type="compositionally biased region" description="Acidic residues" evidence="1">
    <location>
        <begin position="1088"/>
        <end position="1111"/>
    </location>
</feature>
<dbReference type="Pfam" id="PF21581">
    <property type="entry name" value="SCD"/>
    <property type="match status" value="1"/>
</dbReference>
<accession>A0AAW1NRX1</accession>
<feature type="domain" description="SCD" evidence="2">
    <location>
        <begin position="273"/>
        <end position="358"/>
    </location>
</feature>
<name>A0AAW1NRX1_9CHLO</name>
<dbReference type="GO" id="GO:0000785">
    <property type="term" value="C:chromatin"/>
    <property type="evidence" value="ECO:0007669"/>
    <property type="project" value="TreeGrafter"/>
</dbReference>
<feature type="compositionally biased region" description="Basic residues" evidence="1">
    <location>
        <begin position="1282"/>
        <end position="1291"/>
    </location>
</feature>
<feature type="compositionally biased region" description="Polar residues" evidence="1">
    <location>
        <begin position="1334"/>
        <end position="1350"/>
    </location>
</feature>
<dbReference type="InterPro" id="IPR056396">
    <property type="entry name" value="HEAT_SCC3-SA"/>
</dbReference>
<feature type="region of interest" description="Disordered" evidence="1">
    <location>
        <begin position="847"/>
        <end position="868"/>
    </location>
</feature>
<dbReference type="InterPro" id="IPR013721">
    <property type="entry name" value="STAG"/>
</dbReference>
<feature type="compositionally biased region" description="Acidic residues" evidence="1">
    <location>
        <begin position="1148"/>
        <end position="1160"/>
    </location>
</feature>
<feature type="region of interest" description="Disordered" evidence="1">
    <location>
        <begin position="1"/>
        <end position="57"/>
    </location>
</feature>
<dbReference type="InterPro" id="IPR020839">
    <property type="entry name" value="SCD"/>
</dbReference>
<proteinExistence type="predicted"/>
<evidence type="ECO:0000313" key="4">
    <source>
        <dbReference type="Proteomes" id="UP001465755"/>
    </source>
</evidence>
<organism evidence="3 4">
    <name type="scientific">Symbiochloris irregularis</name>
    <dbReference type="NCBI Taxonomy" id="706552"/>
    <lineage>
        <taxon>Eukaryota</taxon>
        <taxon>Viridiplantae</taxon>
        <taxon>Chlorophyta</taxon>
        <taxon>core chlorophytes</taxon>
        <taxon>Trebouxiophyceae</taxon>
        <taxon>Trebouxiales</taxon>
        <taxon>Trebouxiaceae</taxon>
        <taxon>Symbiochloris</taxon>
    </lineage>
</organism>
<feature type="compositionally biased region" description="Low complexity" evidence="1">
    <location>
        <begin position="1112"/>
        <end position="1124"/>
    </location>
</feature>
<dbReference type="GO" id="GO:0007062">
    <property type="term" value="P:sister chromatid cohesion"/>
    <property type="evidence" value="ECO:0007669"/>
    <property type="project" value="UniProtKB-ARBA"/>
</dbReference>
<dbReference type="SUPFAM" id="SSF48371">
    <property type="entry name" value="ARM repeat"/>
    <property type="match status" value="2"/>
</dbReference>
<keyword evidence="4" id="KW-1185">Reference proteome</keyword>
<evidence type="ECO:0000256" key="1">
    <source>
        <dbReference type="SAM" id="MobiDB-lite"/>
    </source>
</evidence>
<dbReference type="PANTHER" id="PTHR11199:SF0">
    <property type="entry name" value="LD34181P-RELATED"/>
    <property type="match status" value="1"/>
</dbReference>
<dbReference type="InterPro" id="IPR039662">
    <property type="entry name" value="Cohesin_Scc3/SA"/>
</dbReference>
<feature type="compositionally biased region" description="Acidic residues" evidence="1">
    <location>
        <begin position="847"/>
        <end position="857"/>
    </location>
</feature>
<evidence type="ECO:0000259" key="2">
    <source>
        <dbReference type="PROSITE" id="PS51425"/>
    </source>
</evidence>
<dbReference type="PROSITE" id="PS51425">
    <property type="entry name" value="SCD"/>
    <property type="match status" value="1"/>
</dbReference>
<dbReference type="InterPro" id="IPR016024">
    <property type="entry name" value="ARM-type_fold"/>
</dbReference>
<feature type="compositionally biased region" description="Polar residues" evidence="1">
    <location>
        <begin position="1203"/>
        <end position="1213"/>
    </location>
</feature>
<dbReference type="GO" id="GO:0008278">
    <property type="term" value="C:cohesin complex"/>
    <property type="evidence" value="ECO:0007669"/>
    <property type="project" value="TreeGrafter"/>
</dbReference>
<dbReference type="GO" id="GO:0003682">
    <property type="term" value="F:chromatin binding"/>
    <property type="evidence" value="ECO:0007669"/>
    <property type="project" value="TreeGrafter"/>
</dbReference>
<dbReference type="Gene3D" id="1.25.10.10">
    <property type="entry name" value="Leucine-rich Repeat Variant"/>
    <property type="match status" value="1"/>
</dbReference>
<dbReference type="EMBL" id="JALJOQ010000208">
    <property type="protein sequence ID" value="KAK9789404.1"/>
    <property type="molecule type" value="Genomic_DNA"/>
</dbReference>
<dbReference type="Pfam" id="PF24571">
    <property type="entry name" value="HEAT_SCC3-SA"/>
    <property type="match status" value="1"/>
</dbReference>
<dbReference type="InterPro" id="IPR011989">
    <property type="entry name" value="ARM-like"/>
</dbReference>
<dbReference type="Pfam" id="PF08514">
    <property type="entry name" value="STAG"/>
    <property type="match status" value="1"/>
</dbReference>
<feature type="compositionally biased region" description="Basic and acidic residues" evidence="1">
    <location>
        <begin position="28"/>
        <end position="41"/>
    </location>
</feature>
<evidence type="ECO:0000313" key="3">
    <source>
        <dbReference type="EMBL" id="KAK9789404.1"/>
    </source>
</evidence>
<gene>
    <name evidence="3" type="ORF">WJX73_006795</name>
</gene>
<dbReference type="GO" id="GO:0005634">
    <property type="term" value="C:nucleus"/>
    <property type="evidence" value="ECO:0007669"/>
    <property type="project" value="TreeGrafter"/>
</dbReference>
<dbReference type="PANTHER" id="PTHR11199">
    <property type="entry name" value="STROMAL ANTIGEN"/>
    <property type="match status" value="1"/>
</dbReference>
<protein>
    <recommendedName>
        <fullName evidence="2">SCD domain-containing protein</fullName>
    </recommendedName>
</protein>
<dbReference type="Proteomes" id="UP001465755">
    <property type="component" value="Unassembled WGS sequence"/>
</dbReference>
<feature type="compositionally biased region" description="Low complexity" evidence="1">
    <location>
        <begin position="1305"/>
        <end position="1318"/>
    </location>
</feature>
<feature type="compositionally biased region" description="Basic residues" evidence="1">
    <location>
        <begin position="1072"/>
        <end position="1081"/>
    </location>
</feature>
<reference evidence="3 4" key="1">
    <citation type="journal article" date="2024" name="Nat. Commun.">
        <title>Phylogenomics reveals the evolutionary origins of lichenization in chlorophyte algae.</title>
        <authorList>
            <person name="Puginier C."/>
            <person name="Libourel C."/>
            <person name="Otte J."/>
            <person name="Skaloud P."/>
            <person name="Haon M."/>
            <person name="Grisel S."/>
            <person name="Petersen M."/>
            <person name="Berrin J.G."/>
            <person name="Delaux P.M."/>
            <person name="Dal Grande F."/>
            <person name="Keller J."/>
        </authorList>
    </citation>
    <scope>NUCLEOTIDE SEQUENCE [LARGE SCALE GENOMIC DNA]</scope>
    <source>
        <strain evidence="3 4">SAG 2036</strain>
    </source>
</reference>
<comment type="caution">
    <text evidence="3">The sequence shown here is derived from an EMBL/GenBank/DDBJ whole genome shotgun (WGS) entry which is preliminary data.</text>
</comment>
<sequence length="1361" mass="146867">MPPRKRKAAQMPDRVEEADDSSDTNSDSDGHSDSEGHEDGNAKSSIKPKKPARVKQTPKFTSLLDAVKSTHSAVTPAVKGWVDHYVADKVAATADLLTLLVQAGGAVYTVSTQEVTAGDVDELAQDLLRVVTNSGWVDHIKGKGAKGFKTNYLHFWERALREGLDRELLYDNYLLDHVVHLLTGLNISVVRSFRYISTATAGQVITSLIRATLSLSAARETAQRQMEAEEKKKPAKGGAAGQRVAAFRKTVDTCHRRIGELQTTIGNLFQAVFMARFRDVCEDIRASVITDIGTFIRLDPSKYLQDNYLKYLAWALSDKDAVVREAAVDALVALYGSEDNVLPLHEFVTRFKTRIGELIYDVDDSVAVKGVALLTALVKAEEFTHQEVREVFKLLVDGSPAIRHAATELATELLADQGRHFLEQANSPNKGRRRSASHATDKELHLAGLLHILNLLSAFNAPMDGSTLPSNELVSRVVDALFNSVEVLKDWKMLTKSLLDDKATEQRGDGATSNLALVLRHAAERACSGPGPLADGSGKQPGTRAKAAATAEKHRQDLTLALIPTLPQLLRRFQTDADKTAALAALARCVKVEVYALQRQGSKLEALLQALADQVPKHSAPATLQECLHSLAHLAAQEHVEQAEAVMAKLSKGLADSLSSAVSTLTQVPDSDLRLMAEDSGLEGDEGGEALGARTALLRAYHLLLVTRPDSQQELATLSQQADLLLQARHDARPIPRAVVQPCMRMQSLALTWQLLSLSDEDVAGNTGGPAALSKAVSRFAAQLQVIGDECGGDSELVDTAIRAQGDLFTIFDAAKLQETEGEGAGIRLSQSRLQTLWGQCQDVLEQPDPEAGEAGEDGAQGQEGSLEQQATLQRKLAALNTYGRIALQQGQVVLAARVASYLGASEEVGEAAGEVCKRFKKAHPSSMPQVYAQCLQLGYERWKGELASQEAPDASAPRFHELCLRVGAAHAGFVSNAADALGVIMHDGIEFIFASVQDNVEFCSGLALLTSRLPAKQAHSALQQLEAAVGGLDGDEVPEPLCTLKQALQERLDKAKGVKSALRKPRDSAAKKSRGSKRRISFRDLEAGSEDDEDEDEDEEEEEDPIEDAPEASQLQQQQQRKQAPVRAPAHAQGQRRQPSAPAAVQEVDEIEGDDDAEDQQMGAGSPAPVQADSPTKSPWRSRRGRAPAVQPPGSGGRSPVISPNKSRISSQEDSEEAPAHPGLTAGEDEWGQDIACPTEEQLPQGGVASRDDDEEEPPTAVNPTEEQLPGPSPPRQGGGRQRRPRRQLKRLYPESQEEAPDVEQAAEMQAAAAQEAQDAEDEQLLAPVFATGAQQPAGSTGRAPSQISEPPPRNRRRFA</sequence>
<feature type="region of interest" description="Disordered" evidence="1">
    <location>
        <begin position="1055"/>
        <end position="1361"/>
    </location>
</feature>